<dbReference type="Pfam" id="PF15732">
    <property type="entry name" value="DUF4681"/>
    <property type="match status" value="1"/>
</dbReference>
<accession>A6KC73</accession>
<reference evidence="2" key="1">
    <citation type="journal article" date="2005" name="Genome Res.">
        <title>Gene and alternative splicing annotation with AIR.</title>
        <authorList>
            <person name="Florea L."/>
            <person name="Di Francesco V."/>
            <person name="Miller J."/>
            <person name="Turner R."/>
            <person name="Yao A."/>
            <person name="Harris M."/>
            <person name="Walenz B."/>
            <person name="Mobarry C."/>
            <person name="Merkulov G.V."/>
            <person name="Charlab R."/>
            <person name="Dew I."/>
            <person name="Deng Z."/>
            <person name="Istrail S."/>
            <person name="Li P."/>
            <person name="Sutton G."/>
        </authorList>
    </citation>
    <scope>NUCLEOTIDE SEQUENCE</scope>
    <source>
        <strain evidence="2">BN</strain>
    </source>
</reference>
<reference evidence="2 3" key="2">
    <citation type="submission" date="2005-09" db="EMBL/GenBank/DDBJ databases">
        <authorList>
            <person name="Mural R.J."/>
            <person name="Li P.W."/>
            <person name="Adams M.D."/>
            <person name="Amanatides P.G."/>
            <person name="Baden-Tillson H."/>
            <person name="Barnstead M."/>
            <person name="Chin S.H."/>
            <person name="Dew I."/>
            <person name="Evans C.A."/>
            <person name="Ferriera S."/>
            <person name="Flanigan M."/>
            <person name="Fosler C."/>
            <person name="Glodek A."/>
            <person name="Gu Z."/>
            <person name="Holt R.A."/>
            <person name="Jennings D."/>
            <person name="Kraft C.L."/>
            <person name="Lu F."/>
            <person name="Nguyen T."/>
            <person name="Nusskern D.R."/>
            <person name="Pfannkoch C.M."/>
            <person name="Sitter C."/>
            <person name="Sutton G.G."/>
            <person name="Venter J.C."/>
            <person name="Wang Z."/>
            <person name="Woodage T."/>
            <person name="Zheng X.H."/>
            <person name="Zhong F."/>
        </authorList>
    </citation>
    <scope>NUCLEOTIDE SEQUENCE [LARGE SCALE GENOMIC DNA]</scope>
    <source>
        <strain evidence="2">BN</strain>
        <strain evidence="3">BN, Sprague-Dawley</strain>
    </source>
</reference>
<protein>
    <submittedName>
        <fullName evidence="2">RCG50599, isoform CRA_b</fullName>
    </submittedName>
</protein>
<sequence>MTSEQQRSTSIEQTMKPREKDLIITETLWEQVLMAFKGIQKELQEDARTRGMSNRTVTFIPPVLPRTGSFTPPDLSTSQNKNHSSNSGE</sequence>
<dbReference type="InterPro" id="IPR031465">
    <property type="entry name" value="DUF4681"/>
</dbReference>
<dbReference type="EMBL" id="CH474035">
    <property type="protein sequence ID" value="EDL87064.1"/>
    <property type="molecule type" value="Genomic_DNA"/>
</dbReference>
<name>A6KC73_RAT</name>
<dbReference type="AlphaFoldDB" id="A6KC73"/>
<organism evidence="2 3">
    <name type="scientific">Rattus norvegicus</name>
    <name type="common">Rat</name>
    <dbReference type="NCBI Taxonomy" id="10116"/>
    <lineage>
        <taxon>Eukaryota</taxon>
        <taxon>Metazoa</taxon>
        <taxon>Chordata</taxon>
        <taxon>Craniata</taxon>
        <taxon>Vertebrata</taxon>
        <taxon>Euteleostomi</taxon>
        <taxon>Mammalia</taxon>
        <taxon>Eutheria</taxon>
        <taxon>Euarchontoglires</taxon>
        <taxon>Glires</taxon>
        <taxon>Rodentia</taxon>
        <taxon>Myomorpha</taxon>
        <taxon>Muroidea</taxon>
        <taxon>Muridae</taxon>
        <taxon>Murinae</taxon>
        <taxon>Rattus</taxon>
    </lineage>
</organism>
<evidence type="ECO:0000313" key="3">
    <source>
        <dbReference type="Proteomes" id="UP000234681"/>
    </source>
</evidence>
<dbReference type="Proteomes" id="UP000234681">
    <property type="component" value="Chromosome 7"/>
</dbReference>
<evidence type="ECO:0000313" key="2">
    <source>
        <dbReference type="EMBL" id="EDL87067.1"/>
    </source>
</evidence>
<feature type="compositionally biased region" description="Polar residues" evidence="1">
    <location>
        <begin position="68"/>
        <end position="89"/>
    </location>
</feature>
<feature type="region of interest" description="Disordered" evidence="1">
    <location>
        <begin position="47"/>
        <end position="89"/>
    </location>
</feature>
<gene>
    <name evidence="2" type="ORF">rCG_50599</name>
</gene>
<evidence type="ECO:0000256" key="1">
    <source>
        <dbReference type="SAM" id="MobiDB-lite"/>
    </source>
</evidence>
<proteinExistence type="predicted"/>
<dbReference type="EMBL" id="CH474035">
    <property type="protein sequence ID" value="EDL87067.1"/>
    <property type="molecule type" value="Genomic_DNA"/>
</dbReference>